<reference evidence="3 4" key="1">
    <citation type="journal article" date="2024" name="Plant J.">
        <title>Genome sequences and population genomics reveal climatic adaptation and genomic divergence between two closely related sweetgum species.</title>
        <authorList>
            <person name="Xu W.Q."/>
            <person name="Ren C.Q."/>
            <person name="Zhang X.Y."/>
            <person name="Comes H.P."/>
            <person name="Liu X.H."/>
            <person name="Li Y.G."/>
            <person name="Kettle C.J."/>
            <person name="Jalonen R."/>
            <person name="Gaisberger H."/>
            <person name="Ma Y.Z."/>
            <person name="Qiu Y.X."/>
        </authorList>
    </citation>
    <scope>NUCLEOTIDE SEQUENCE [LARGE SCALE GENOMIC DNA]</scope>
    <source>
        <strain evidence="3">Hangzhou</strain>
    </source>
</reference>
<feature type="domain" description="Alpha/beta hydrolase fold-3" evidence="2">
    <location>
        <begin position="82"/>
        <end position="166"/>
    </location>
</feature>
<protein>
    <recommendedName>
        <fullName evidence="2">Alpha/beta hydrolase fold-3 domain-containing protein</fullName>
    </recommendedName>
</protein>
<dbReference type="InterPro" id="IPR013094">
    <property type="entry name" value="AB_hydrolase_3"/>
</dbReference>
<comment type="similarity">
    <text evidence="1">Belongs to the 'GDXG' lipolytic enzyme family.</text>
</comment>
<dbReference type="InterPro" id="IPR050466">
    <property type="entry name" value="Carboxylest/Gibb_receptor"/>
</dbReference>
<gene>
    <name evidence="3" type="ORF">L1049_017921</name>
</gene>
<evidence type="ECO:0000256" key="1">
    <source>
        <dbReference type="ARBA" id="ARBA00010515"/>
    </source>
</evidence>
<dbReference type="SUPFAM" id="SSF53474">
    <property type="entry name" value="alpha/beta-Hydrolases"/>
    <property type="match status" value="1"/>
</dbReference>
<evidence type="ECO:0000259" key="2">
    <source>
        <dbReference type="Pfam" id="PF07859"/>
    </source>
</evidence>
<dbReference type="AlphaFoldDB" id="A0AAP0NMM4"/>
<evidence type="ECO:0000313" key="3">
    <source>
        <dbReference type="EMBL" id="KAK9273114.1"/>
    </source>
</evidence>
<sequence>MSKFDPYDHLNIAPNPDGSITRLLKIPKMPTNCDDESAESEDVICKDVVLSAEKKTKVRIFRPSKTPSKESTAGAIAKLPILFYYHGGFFIMYDVADEIQHMHCVQFTTELPAIVISLDYRLAPENRLPASYDDAVDALLWLKQQALDPKGEPWLREYADFSKCYLLRRV</sequence>
<accession>A0AAP0NMM4</accession>
<organism evidence="3 4">
    <name type="scientific">Liquidambar formosana</name>
    <name type="common">Formosan gum</name>
    <dbReference type="NCBI Taxonomy" id="63359"/>
    <lineage>
        <taxon>Eukaryota</taxon>
        <taxon>Viridiplantae</taxon>
        <taxon>Streptophyta</taxon>
        <taxon>Embryophyta</taxon>
        <taxon>Tracheophyta</taxon>
        <taxon>Spermatophyta</taxon>
        <taxon>Magnoliopsida</taxon>
        <taxon>eudicotyledons</taxon>
        <taxon>Gunneridae</taxon>
        <taxon>Pentapetalae</taxon>
        <taxon>Saxifragales</taxon>
        <taxon>Altingiaceae</taxon>
        <taxon>Liquidambar</taxon>
    </lineage>
</organism>
<dbReference type="Gene3D" id="3.40.50.1820">
    <property type="entry name" value="alpha/beta hydrolase"/>
    <property type="match status" value="1"/>
</dbReference>
<name>A0AAP0NMM4_LIQFO</name>
<dbReference type="Pfam" id="PF07859">
    <property type="entry name" value="Abhydrolase_3"/>
    <property type="match status" value="1"/>
</dbReference>
<comment type="caution">
    <text evidence="3">The sequence shown here is derived from an EMBL/GenBank/DDBJ whole genome shotgun (WGS) entry which is preliminary data.</text>
</comment>
<keyword evidence="4" id="KW-1185">Reference proteome</keyword>
<dbReference type="PANTHER" id="PTHR23024:SF212">
    <property type="entry name" value="CARBOXYLESTERASE 9-RELATED"/>
    <property type="match status" value="1"/>
</dbReference>
<evidence type="ECO:0000313" key="4">
    <source>
        <dbReference type="Proteomes" id="UP001415857"/>
    </source>
</evidence>
<dbReference type="GO" id="GO:0016787">
    <property type="term" value="F:hydrolase activity"/>
    <property type="evidence" value="ECO:0007669"/>
    <property type="project" value="InterPro"/>
</dbReference>
<dbReference type="Proteomes" id="UP001415857">
    <property type="component" value="Unassembled WGS sequence"/>
</dbReference>
<proteinExistence type="inferred from homology"/>
<dbReference type="EMBL" id="JBBPBK010000012">
    <property type="protein sequence ID" value="KAK9273114.1"/>
    <property type="molecule type" value="Genomic_DNA"/>
</dbReference>
<dbReference type="PANTHER" id="PTHR23024">
    <property type="entry name" value="ARYLACETAMIDE DEACETYLASE"/>
    <property type="match status" value="1"/>
</dbReference>
<dbReference type="InterPro" id="IPR029058">
    <property type="entry name" value="AB_hydrolase_fold"/>
</dbReference>